<dbReference type="AlphaFoldDB" id="A0A844FR54"/>
<dbReference type="GO" id="GO:0005524">
    <property type="term" value="F:ATP binding"/>
    <property type="evidence" value="ECO:0007669"/>
    <property type="project" value="UniProtKB-KW"/>
</dbReference>
<reference evidence="5 6" key="1">
    <citation type="submission" date="2019-08" db="EMBL/GenBank/DDBJ databases">
        <title>In-depth cultivation of the pig gut microbiome towards novel bacterial diversity and tailored functional studies.</title>
        <authorList>
            <person name="Wylensek D."/>
            <person name="Hitch T.C.A."/>
            <person name="Clavel T."/>
        </authorList>
    </citation>
    <scope>NUCLEOTIDE SEQUENCE [LARGE SCALE GENOMIC DNA]</scope>
    <source>
        <strain evidence="5 6">CA-Schmier-601-WT-3</strain>
    </source>
</reference>
<evidence type="ECO:0000256" key="2">
    <source>
        <dbReference type="ARBA" id="ARBA00022741"/>
    </source>
</evidence>
<feature type="domain" description="ABC transporter" evidence="4">
    <location>
        <begin position="4"/>
        <end position="201"/>
    </location>
</feature>
<dbReference type="InterPro" id="IPR003439">
    <property type="entry name" value="ABC_transporter-like_ATP-bd"/>
</dbReference>
<dbReference type="InterPro" id="IPR027417">
    <property type="entry name" value="P-loop_NTPase"/>
</dbReference>
<dbReference type="GO" id="GO:0016887">
    <property type="term" value="F:ATP hydrolysis activity"/>
    <property type="evidence" value="ECO:0007669"/>
    <property type="project" value="InterPro"/>
</dbReference>
<dbReference type="PANTHER" id="PTHR42939">
    <property type="entry name" value="ABC TRANSPORTER ATP-BINDING PROTEIN ALBC-RELATED"/>
    <property type="match status" value="1"/>
</dbReference>
<dbReference type="SMART" id="SM00382">
    <property type="entry name" value="AAA"/>
    <property type="match status" value="1"/>
</dbReference>
<keyword evidence="1" id="KW-0813">Transport</keyword>
<comment type="caution">
    <text evidence="5">The sequence shown here is derived from an EMBL/GenBank/DDBJ whole genome shotgun (WGS) entry which is preliminary data.</text>
</comment>
<dbReference type="PROSITE" id="PS00211">
    <property type="entry name" value="ABC_TRANSPORTER_1"/>
    <property type="match status" value="1"/>
</dbReference>
<protein>
    <submittedName>
        <fullName evidence="5">ABC transporter ATP-binding protein</fullName>
    </submittedName>
</protein>
<dbReference type="GeneID" id="54119246"/>
<organism evidence="5 6">
    <name type="scientific">Sharpea porci</name>
    <dbReference type="NCBI Taxonomy" id="2652286"/>
    <lineage>
        <taxon>Bacteria</taxon>
        <taxon>Bacillati</taxon>
        <taxon>Bacillota</taxon>
        <taxon>Erysipelotrichia</taxon>
        <taxon>Erysipelotrichales</taxon>
        <taxon>Coprobacillaceae</taxon>
        <taxon>Sharpea</taxon>
    </lineage>
</organism>
<dbReference type="SUPFAM" id="SSF52540">
    <property type="entry name" value="P-loop containing nucleoside triphosphate hydrolases"/>
    <property type="match status" value="1"/>
</dbReference>
<sequence length="201" mass="22780">MYLLKCEGISKSFKSLHVLDDINLTVNPGDCLYIHGKNGCGKSTLFKIICDILQADQGQIVKSEDLSIGALIENPGFIEEESLHYNLAFLADLKNHYDEQRIRELCALFQLDYDNRSPMKSYSVGMRQKAGIIQAVMENQNCILFDEPTRGLDKEAIEQFEHLINDLIEKGCCVIIASHDYLPNVHYTKTYLLESGKLMAE</sequence>
<evidence type="ECO:0000259" key="4">
    <source>
        <dbReference type="PROSITE" id="PS50893"/>
    </source>
</evidence>
<accession>A0A844FR54</accession>
<name>A0A844FR54_9FIRM</name>
<gene>
    <name evidence="5" type="ORF">FYJ79_02175</name>
</gene>
<dbReference type="Gene3D" id="3.40.50.300">
    <property type="entry name" value="P-loop containing nucleotide triphosphate hydrolases"/>
    <property type="match status" value="1"/>
</dbReference>
<dbReference type="InterPro" id="IPR051782">
    <property type="entry name" value="ABC_Transporter_VariousFunc"/>
</dbReference>
<keyword evidence="3 5" id="KW-0067">ATP-binding</keyword>
<dbReference type="Pfam" id="PF00005">
    <property type="entry name" value="ABC_tran"/>
    <property type="match status" value="1"/>
</dbReference>
<dbReference type="CDD" id="cd03230">
    <property type="entry name" value="ABC_DR_subfamily_A"/>
    <property type="match status" value="1"/>
</dbReference>
<evidence type="ECO:0000256" key="3">
    <source>
        <dbReference type="ARBA" id="ARBA00022840"/>
    </source>
</evidence>
<keyword evidence="6" id="KW-1185">Reference proteome</keyword>
<dbReference type="InterPro" id="IPR003593">
    <property type="entry name" value="AAA+_ATPase"/>
</dbReference>
<proteinExistence type="predicted"/>
<evidence type="ECO:0000256" key="1">
    <source>
        <dbReference type="ARBA" id="ARBA00022448"/>
    </source>
</evidence>
<dbReference type="Proteomes" id="UP000442619">
    <property type="component" value="Unassembled WGS sequence"/>
</dbReference>
<keyword evidence="2" id="KW-0547">Nucleotide-binding</keyword>
<evidence type="ECO:0000313" key="6">
    <source>
        <dbReference type="Proteomes" id="UP000442619"/>
    </source>
</evidence>
<evidence type="ECO:0000313" key="5">
    <source>
        <dbReference type="EMBL" id="MST88397.1"/>
    </source>
</evidence>
<dbReference type="InterPro" id="IPR017871">
    <property type="entry name" value="ABC_transporter-like_CS"/>
</dbReference>
<dbReference type="PROSITE" id="PS50893">
    <property type="entry name" value="ABC_TRANSPORTER_2"/>
    <property type="match status" value="1"/>
</dbReference>
<dbReference type="RefSeq" id="WP_033161835.1">
    <property type="nucleotide sequence ID" value="NZ_JAQXUV010000035.1"/>
</dbReference>
<dbReference type="EMBL" id="VUNM01000002">
    <property type="protein sequence ID" value="MST88397.1"/>
    <property type="molecule type" value="Genomic_DNA"/>
</dbReference>
<dbReference type="PANTHER" id="PTHR42939:SF1">
    <property type="entry name" value="ABC TRANSPORTER ATP-BINDING PROTEIN ALBC-RELATED"/>
    <property type="match status" value="1"/>
</dbReference>